<comment type="caution">
    <text evidence="2">The sequence shown here is derived from an EMBL/GenBank/DDBJ whole genome shotgun (WGS) entry which is preliminary data.</text>
</comment>
<organism evidence="2 3">
    <name type="scientific">Blautia luti DSM 14534 = JCM 17040</name>
    <dbReference type="NCBI Taxonomy" id="649762"/>
    <lineage>
        <taxon>Bacteria</taxon>
        <taxon>Bacillati</taxon>
        <taxon>Bacillota</taxon>
        <taxon>Clostridia</taxon>
        <taxon>Lachnospirales</taxon>
        <taxon>Lachnospiraceae</taxon>
        <taxon>Blautia</taxon>
    </lineage>
</organism>
<keyword evidence="1" id="KW-1133">Transmembrane helix</keyword>
<sequence>MEEKNIKYLTNFKSKFLIVALVVILSLFWKIDVVNATCSSGIKGNGISININAAPYTTFASYPWGQYAYGKEGCAWFASARVKELTGKGSAIYSGWA</sequence>
<protein>
    <submittedName>
        <fullName evidence="2">Uncharacterized protein</fullName>
    </submittedName>
</protein>
<proteinExistence type="predicted"/>
<evidence type="ECO:0000256" key="1">
    <source>
        <dbReference type="SAM" id="Phobius"/>
    </source>
</evidence>
<reference evidence="2 3" key="1">
    <citation type="submission" date="2019-11" db="EMBL/GenBank/DDBJ databases">
        <title>Draft genome sequence of Blautia luti DSM 14534T, isolated from human stool.</title>
        <authorList>
            <person name="Ortiz R."/>
            <person name="Melis-Arcos F."/>
            <person name="Covarrubias P."/>
            <person name="Cardenas J.P."/>
            <person name="Perez-Donoso J."/>
            <person name="Almonacid D."/>
        </authorList>
    </citation>
    <scope>NUCLEOTIDE SEQUENCE [LARGE SCALE GENOMIC DNA]</scope>
    <source>
        <strain evidence="2 3">DSM 14534</strain>
    </source>
</reference>
<keyword evidence="1" id="KW-0472">Membrane</keyword>
<gene>
    <name evidence="2" type="ORF">GKZ57_13795</name>
</gene>
<evidence type="ECO:0000313" key="3">
    <source>
        <dbReference type="Proteomes" id="UP000437824"/>
    </source>
</evidence>
<keyword evidence="1" id="KW-0812">Transmembrane</keyword>
<accession>A0A844GLP8</accession>
<dbReference type="Proteomes" id="UP000437824">
    <property type="component" value="Unassembled WGS sequence"/>
</dbReference>
<name>A0A844GLP8_9FIRM</name>
<dbReference type="RefSeq" id="WP_154780788.1">
    <property type="nucleotide sequence ID" value="NZ_WMBC01000012.1"/>
</dbReference>
<dbReference type="EMBL" id="WMBC01000012">
    <property type="protein sequence ID" value="MTD62279.1"/>
    <property type="molecule type" value="Genomic_DNA"/>
</dbReference>
<dbReference type="AlphaFoldDB" id="A0A844GLP8"/>
<evidence type="ECO:0000313" key="2">
    <source>
        <dbReference type="EMBL" id="MTD62279.1"/>
    </source>
</evidence>
<feature type="transmembrane region" description="Helical" evidence="1">
    <location>
        <begin position="12"/>
        <end position="29"/>
    </location>
</feature>